<organism evidence="2 3">
    <name type="scientific">Arcicella aurantiaca</name>
    <dbReference type="NCBI Taxonomy" id="591202"/>
    <lineage>
        <taxon>Bacteria</taxon>
        <taxon>Pseudomonadati</taxon>
        <taxon>Bacteroidota</taxon>
        <taxon>Cytophagia</taxon>
        <taxon>Cytophagales</taxon>
        <taxon>Flectobacillaceae</taxon>
        <taxon>Arcicella</taxon>
    </lineage>
</organism>
<reference evidence="2 3" key="1">
    <citation type="submission" date="2018-05" db="EMBL/GenBank/DDBJ databases">
        <title>Genomic Encyclopedia of Archaeal and Bacterial Type Strains, Phase II (KMG-II): from individual species to whole genera.</title>
        <authorList>
            <person name="Goeker M."/>
        </authorList>
    </citation>
    <scope>NUCLEOTIDE SEQUENCE [LARGE SCALE GENOMIC DNA]</scope>
    <source>
        <strain evidence="2 3">DSM 22214</strain>
    </source>
</reference>
<protein>
    <submittedName>
        <fullName evidence="2">Uncharacterized protein</fullName>
    </submittedName>
</protein>
<keyword evidence="1" id="KW-0732">Signal</keyword>
<evidence type="ECO:0000313" key="3">
    <source>
        <dbReference type="Proteomes" id="UP000245489"/>
    </source>
</evidence>
<evidence type="ECO:0000256" key="1">
    <source>
        <dbReference type="SAM" id="SignalP"/>
    </source>
</evidence>
<dbReference type="EMBL" id="QGGO01000002">
    <property type="protein sequence ID" value="PWK28898.1"/>
    <property type="molecule type" value="Genomic_DNA"/>
</dbReference>
<feature type="chain" id="PRO_5016401484" evidence="1">
    <location>
        <begin position="21"/>
        <end position="253"/>
    </location>
</feature>
<comment type="caution">
    <text evidence="2">The sequence shown here is derived from an EMBL/GenBank/DDBJ whole genome shotgun (WGS) entry which is preliminary data.</text>
</comment>
<dbReference type="AlphaFoldDB" id="A0A316EGR1"/>
<name>A0A316EGR1_9BACT</name>
<gene>
    <name evidence="2" type="ORF">LV89_00451</name>
</gene>
<feature type="signal peptide" evidence="1">
    <location>
        <begin position="1"/>
        <end position="20"/>
    </location>
</feature>
<accession>A0A316EGR1</accession>
<keyword evidence="3" id="KW-1185">Reference proteome</keyword>
<proteinExistence type="predicted"/>
<dbReference type="OrthoDB" id="1466765at2"/>
<dbReference type="RefSeq" id="WP_109741235.1">
    <property type="nucleotide sequence ID" value="NZ_QGGO01000002.1"/>
</dbReference>
<dbReference type="Proteomes" id="UP000245489">
    <property type="component" value="Unassembled WGS sequence"/>
</dbReference>
<sequence>MKKTFLYAVLMISVVNSSFAIPAKPFKLLANKEYKFFDVKLFDEQQSRVASILSKKSYEPIKSLSNSKISLKATLDENYKAKLSWVSAVGKSAKLYVIQISHDRETFYDLIEVKVESKNDERSLFTFVDPKMYVGTKYYRIMEIDEEDKTIIYAPVKMTLDAVPAPSEIVRCLQTDENNVIHIKTGDSRLVPILTTETGMGIPCDYKYSEATQTGVLKPLYYLAGGNYHLKVRMGNNEAKYVVSVNDLEGMQF</sequence>
<evidence type="ECO:0000313" key="2">
    <source>
        <dbReference type="EMBL" id="PWK28898.1"/>
    </source>
</evidence>